<evidence type="ECO:0008006" key="3">
    <source>
        <dbReference type="Google" id="ProtNLM"/>
    </source>
</evidence>
<dbReference type="AlphaFoldDB" id="A0A444MKI9"/>
<dbReference type="EMBL" id="SBIW01000008">
    <property type="protein sequence ID" value="RWY49351.1"/>
    <property type="molecule type" value="Genomic_DNA"/>
</dbReference>
<sequence length="313" mass="35772">MKKLILNCLFFVLLVVLLVFVMNRNYFPTKAMGSDGYLGAMVDKHAYAEKLTSPRIIFCGGSNVAFGTDSKSIQNATGLPVVNMGLNASLGLDFMLNELRDIARPNDIIVISPEYYLSVYGDYKFKKEAQRIYPPAGKYFKQTPAQFLHDFFINDLQKNFFITFSHFTGHQIRHFPTNVVYSRGSFNQNGDVVRNFAPHPSHDFLKKFVLDYQKNPDIPLLNDFKSFADAHHIRVYFIYPSLDQLAYNAKSKLIASIDAEFRKNMSITMLNHPEDSVLPDSLFYDTEYHLIPQGSRLRGQQIIKLLKQNGVGK</sequence>
<accession>A0A444MKI9</accession>
<dbReference type="Proteomes" id="UP000286701">
    <property type="component" value="Unassembled WGS sequence"/>
</dbReference>
<dbReference type="OrthoDB" id="631431at2"/>
<evidence type="ECO:0000313" key="1">
    <source>
        <dbReference type="EMBL" id="RWY49351.1"/>
    </source>
</evidence>
<reference evidence="1 2" key="1">
    <citation type="submission" date="2019-01" db="EMBL/GenBank/DDBJ databases">
        <title>Mucilaginibacter antarcticum sp. nov., isolated from antarctic soil.</title>
        <authorList>
            <person name="Yan Y.-Q."/>
            <person name="Du Z.-J."/>
        </authorList>
    </citation>
    <scope>NUCLEOTIDE SEQUENCE [LARGE SCALE GENOMIC DNA]</scope>
    <source>
        <strain evidence="1 2">F01003</strain>
    </source>
</reference>
<keyword evidence="2" id="KW-1185">Reference proteome</keyword>
<proteinExistence type="predicted"/>
<organism evidence="1 2">
    <name type="scientific">Mucilaginibacter gilvus</name>
    <dbReference type="NCBI Taxonomy" id="2305909"/>
    <lineage>
        <taxon>Bacteria</taxon>
        <taxon>Pseudomonadati</taxon>
        <taxon>Bacteroidota</taxon>
        <taxon>Sphingobacteriia</taxon>
        <taxon>Sphingobacteriales</taxon>
        <taxon>Sphingobacteriaceae</taxon>
        <taxon>Mucilaginibacter</taxon>
    </lineage>
</organism>
<gene>
    <name evidence="1" type="ORF">EPL05_18240</name>
</gene>
<evidence type="ECO:0000313" key="2">
    <source>
        <dbReference type="Proteomes" id="UP000286701"/>
    </source>
</evidence>
<dbReference type="RefSeq" id="WP_128535423.1">
    <property type="nucleotide sequence ID" value="NZ_SBIW01000008.1"/>
</dbReference>
<protein>
    <recommendedName>
        <fullName evidence="3">SGNH/GDSL hydrolase family protein</fullName>
    </recommendedName>
</protein>
<comment type="caution">
    <text evidence="1">The sequence shown here is derived from an EMBL/GenBank/DDBJ whole genome shotgun (WGS) entry which is preliminary data.</text>
</comment>
<name>A0A444MKI9_9SPHI</name>